<evidence type="ECO:0000313" key="3">
    <source>
        <dbReference type="Proteomes" id="UP001140217"/>
    </source>
</evidence>
<dbReference type="CDD" id="cd02989">
    <property type="entry name" value="Phd_like_TxnDC9"/>
    <property type="match status" value="1"/>
</dbReference>
<dbReference type="Gene3D" id="3.40.30.10">
    <property type="entry name" value="Glutaredoxin"/>
    <property type="match status" value="1"/>
</dbReference>
<accession>A0A9W8HA44</accession>
<reference evidence="2" key="1">
    <citation type="submission" date="2022-07" db="EMBL/GenBank/DDBJ databases">
        <title>Phylogenomic reconstructions and comparative analyses of Kickxellomycotina fungi.</title>
        <authorList>
            <person name="Reynolds N.K."/>
            <person name="Stajich J.E."/>
            <person name="Barry K."/>
            <person name="Grigoriev I.V."/>
            <person name="Crous P."/>
            <person name="Smith M.E."/>
        </authorList>
    </citation>
    <scope>NUCLEOTIDE SEQUENCE</scope>
    <source>
        <strain evidence="2">NBRC 105414</strain>
    </source>
</reference>
<dbReference type="InterPro" id="IPR036249">
    <property type="entry name" value="Thioredoxin-like_sf"/>
</dbReference>
<sequence length="311" mass="35014">MRWVREVRPGFSVGDQELYGQMGARNWFHRGNGCYVEKKRRQWTSDYGSTERSLGPKPPAGHAPAMQWQTAWNPNAYPEPEMRGWPKGHPEAAPVESMAHFLGMDGRIKEAARLALDEGDDALSDDEILAGLEDDPELERLREERLEQLKREMGRMRELRSSGHGEYSEVRKEEEAVKLIASARRAVVHFVHPQFARCRVLDGHLQALARHHFETRFVSASVERCPFLVQKFQVRVLPCVLVVVDGQVVDRLIGFEEFGNSDGFSTEALEKRLARSGVVELPAGELARVPVRERPAALGPGDAGRDAEDAD</sequence>
<organism evidence="2 3">
    <name type="scientific">Coemansia javaensis</name>
    <dbReference type="NCBI Taxonomy" id="2761396"/>
    <lineage>
        <taxon>Eukaryota</taxon>
        <taxon>Fungi</taxon>
        <taxon>Fungi incertae sedis</taxon>
        <taxon>Zoopagomycota</taxon>
        <taxon>Kickxellomycotina</taxon>
        <taxon>Kickxellomycetes</taxon>
        <taxon>Kickxellales</taxon>
        <taxon>Kickxellaceae</taxon>
        <taxon>Coemansia</taxon>
    </lineage>
</organism>
<dbReference type="Proteomes" id="UP001140217">
    <property type="component" value="Unassembled WGS sequence"/>
</dbReference>
<dbReference type="SUPFAM" id="SSF52833">
    <property type="entry name" value="Thioredoxin-like"/>
    <property type="match status" value="1"/>
</dbReference>
<dbReference type="AlphaFoldDB" id="A0A9W8HA44"/>
<dbReference type="OrthoDB" id="10257948at2759"/>
<comment type="caution">
    <text evidence="2">The sequence shown here is derived from an EMBL/GenBank/DDBJ whole genome shotgun (WGS) entry which is preliminary data.</text>
</comment>
<dbReference type="PANTHER" id="PTHR21148">
    <property type="entry name" value="THIOREDOXIN DOMAIN-CONTAINING PROTEIN 9"/>
    <property type="match status" value="1"/>
</dbReference>
<evidence type="ECO:0000313" key="2">
    <source>
        <dbReference type="EMBL" id="KAJ2779349.1"/>
    </source>
</evidence>
<name>A0A9W8HA44_9FUNG</name>
<evidence type="ECO:0000256" key="1">
    <source>
        <dbReference type="SAM" id="MobiDB-lite"/>
    </source>
</evidence>
<gene>
    <name evidence="2" type="ORF">H4R18_004053</name>
</gene>
<dbReference type="EMBL" id="JANBUL010000181">
    <property type="protein sequence ID" value="KAJ2779349.1"/>
    <property type="molecule type" value="Genomic_DNA"/>
</dbReference>
<proteinExistence type="predicted"/>
<feature type="region of interest" description="Disordered" evidence="1">
    <location>
        <begin position="292"/>
        <end position="311"/>
    </location>
</feature>
<protein>
    <recommendedName>
        <fullName evidence="4">Thioredoxin domain-containing protein</fullName>
    </recommendedName>
</protein>
<keyword evidence="3" id="KW-1185">Reference proteome</keyword>
<evidence type="ECO:0008006" key="4">
    <source>
        <dbReference type="Google" id="ProtNLM"/>
    </source>
</evidence>